<evidence type="ECO:0000313" key="1">
    <source>
        <dbReference type="EMBL" id="CAG86261.1"/>
    </source>
</evidence>
<keyword evidence="2" id="KW-1185">Reference proteome</keyword>
<reference evidence="1 2" key="1">
    <citation type="journal article" date="2004" name="Nature">
        <title>Genome evolution in yeasts.</title>
        <authorList>
            <consortium name="Genolevures"/>
            <person name="Dujon B."/>
            <person name="Sherman D."/>
            <person name="Fischer G."/>
            <person name="Durrens P."/>
            <person name="Casaregola S."/>
            <person name="Lafontaine I."/>
            <person name="de Montigny J."/>
            <person name="Marck C."/>
            <person name="Neuveglise C."/>
            <person name="Talla E."/>
            <person name="Goffard N."/>
            <person name="Frangeul L."/>
            <person name="Aigle M."/>
            <person name="Anthouard V."/>
            <person name="Babour A."/>
            <person name="Barbe V."/>
            <person name="Barnay S."/>
            <person name="Blanchin S."/>
            <person name="Beckerich J.M."/>
            <person name="Beyne E."/>
            <person name="Bleykasten C."/>
            <person name="Boisrame A."/>
            <person name="Boyer J."/>
            <person name="Cattolico L."/>
            <person name="Confanioleri F."/>
            <person name="de Daruvar A."/>
            <person name="Despons L."/>
            <person name="Fabre E."/>
            <person name="Fairhead C."/>
            <person name="Ferry-Dumazet H."/>
            <person name="Groppi A."/>
            <person name="Hantraye F."/>
            <person name="Hennequin C."/>
            <person name="Jauniaux N."/>
            <person name="Joyet P."/>
            <person name="Kachouri R."/>
            <person name="Kerrest A."/>
            <person name="Koszul R."/>
            <person name="Lemaire M."/>
            <person name="Lesur I."/>
            <person name="Ma L."/>
            <person name="Muller H."/>
            <person name="Nicaud J.M."/>
            <person name="Nikolski M."/>
            <person name="Oztas S."/>
            <person name="Ozier-Kalogeropoulos O."/>
            <person name="Pellenz S."/>
            <person name="Potier S."/>
            <person name="Richard G.F."/>
            <person name="Straub M.L."/>
            <person name="Suleau A."/>
            <person name="Swennene D."/>
            <person name="Tekaia F."/>
            <person name="Wesolowski-Louvel M."/>
            <person name="Westhof E."/>
            <person name="Wirth B."/>
            <person name="Zeniou-Meyer M."/>
            <person name="Zivanovic I."/>
            <person name="Bolotin-Fukuhara M."/>
            <person name="Thierry A."/>
            <person name="Bouchier C."/>
            <person name="Caudron B."/>
            <person name="Scarpelli C."/>
            <person name="Gaillardin C."/>
            <person name="Weissenbach J."/>
            <person name="Wincker P."/>
            <person name="Souciet J.L."/>
        </authorList>
    </citation>
    <scope>NUCLEOTIDE SEQUENCE [LARGE SCALE GENOMIC DNA]</scope>
    <source>
        <strain evidence="2">ATCC 36239 / CBS 767 / BCRC 21394 / JCM 1990 / NBRC 0083 / IGC 2968</strain>
    </source>
</reference>
<dbReference type="VEuPathDB" id="FungiDB:DEHA2C11748g"/>
<dbReference type="KEGG" id="dha:DEHA2C11748g"/>
<dbReference type="Proteomes" id="UP000000599">
    <property type="component" value="Chromosome C"/>
</dbReference>
<organism evidence="1 2">
    <name type="scientific">Debaryomyces hansenii (strain ATCC 36239 / CBS 767 / BCRC 21394 / JCM 1990 / NBRC 0083 / IGC 2968)</name>
    <name type="common">Yeast</name>
    <name type="synonym">Torulaspora hansenii</name>
    <dbReference type="NCBI Taxonomy" id="284592"/>
    <lineage>
        <taxon>Eukaryota</taxon>
        <taxon>Fungi</taxon>
        <taxon>Dikarya</taxon>
        <taxon>Ascomycota</taxon>
        <taxon>Saccharomycotina</taxon>
        <taxon>Pichiomycetes</taxon>
        <taxon>Debaryomycetaceae</taxon>
        <taxon>Debaryomyces</taxon>
    </lineage>
</organism>
<evidence type="ECO:0000313" key="2">
    <source>
        <dbReference type="Proteomes" id="UP000000599"/>
    </source>
</evidence>
<dbReference type="HOGENOM" id="CLU_2573835_0_0_1"/>
<sequence length="81" mass="9348">MPPRYRHFCGVLRLYDTSIDGRLFSGVWAKSEITDYVSKKKKWSSAWPHSWGTTIDLSTSKLNKFQKERLLFIGGNLIIGL</sequence>
<dbReference type="InParanoid" id="Q6BUD4"/>
<gene>
    <name evidence="1" type="ordered locus">DEHA2C11748g</name>
</gene>
<accession>Q6BUD4</accession>
<protein>
    <submittedName>
        <fullName evidence="1">DEHA2C11748p</fullName>
    </submittedName>
</protein>
<dbReference type="GeneID" id="2900208"/>
<dbReference type="EMBL" id="CR382135">
    <property type="protein sequence ID" value="CAG86261.1"/>
    <property type="molecule type" value="Genomic_DNA"/>
</dbReference>
<dbReference type="RefSeq" id="XP_458185.1">
    <property type="nucleotide sequence ID" value="XM_458185.1"/>
</dbReference>
<proteinExistence type="predicted"/>
<name>Q6BUD4_DEBHA</name>
<dbReference type="AlphaFoldDB" id="Q6BUD4"/>